<reference evidence="1 2" key="1">
    <citation type="submission" date="2019-02" db="EMBL/GenBank/DDBJ databases">
        <title>Genome sequencing of the rare red list fungi Bondarzewia mesenterica.</title>
        <authorList>
            <person name="Buettner E."/>
            <person name="Kellner H."/>
        </authorList>
    </citation>
    <scope>NUCLEOTIDE SEQUENCE [LARGE SCALE GENOMIC DNA]</scope>
    <source>
        <strain evidence="1 2">DSM 108281</strain>
    </source>
</reference>
<gene>
    <name evidence="1" type="ORF">EW146_g5796</name>
</gene>
<accession>A0A4S4LQG9</accession>
<name>A0A4S4LQG9_9AGAM</name>
<evidence type="ECO:0000313" key="2">
    <source>
        <dbReference type="Proteomes" id="UP000310158"/>
    </source>
</evidence>
<keyword evidence="2" id="KW-1185">Reference proteome</keyword>
<organism evidence="1 2">
    <name type="scientific">Bondarzewia mesenterica</name>
    <dbReference type="NCBI Taxonomy" id="1095465"/>
    <lineage>
        <taxon>Eukaryota</taxon>
        <taxon>Fungi</taxon>
        <taxon>Dikarya</taxon>
        <taxon>Basidiomycota</taxon>
        <taxon>Agaricomycotina</taxon>
        <taxon>Agaricomycetes</taxon>
        <taxon>Russulales</taxon>
        <taxon>Bondarzewiaceae</taxon>
        <taxon>Bondarzewia</taxon>
    </lineage>
</organism>
<sequence>MKNTLNINYSLNNNIGIPSDHTAALWNAYGVHVHKMVVQFLVNGNVDDKQHWYNSMMQELTNFATILGRLELSGISVITLANIGSMFRQYLETSNELPVPVEVPLLEFVLYPAIQAMLIEPIWWEGQQLTPFVPNMAVESVAIVKNIIGSIASYSDIIPEVENALATTRQAQTLTESAIKEKQLEIQRLKEQS</sequence>
<evidence type="ECO:0000313" key="1">
    <source>
        <dbReference type="EMBL" id="THH14549.1"/>
    </source>
</evidence>
<dbReference type="AlphaFoldDB" id="A0A4S4LQG9"/>
<dbReference type="EMBL" id="SGPL01000269">
    <property type="protein sequence ID" value="THH14549.1"/>
    <property type="molecule type" value="Genomic_DNA"/>
</dbReference>
<proteinExistence type="predicted"/>
<dbReference type="Proteomes" id="UP000310158">
    <property type="component" value="Unassembled WGS sequence"/>
</dbReference>
<protein>
    <submittedName>
        <fullName evidence="1">Uncharacterized protein</fullName>
    </submittedName>
</protein>
<comment type="caution">
    <text evidence="1">The sequence shown here is derived from an EMBL/GenBank/DDBJ whole genome shotgun (WGS) entry which is preliminary data.</text>
</comment>